<dbReference type="GO" id="GO:0045211">
    <property type="term" value="C:postsynaptic membrane"/>
    <property type="evidence" value="ECO:0007669"/>
    <property type="project" value="UniProtKB-SubCell"/>
</dbReference>
<reference evidence="16" key="2">
    <citation type="submission" date="2025-08" db="UniProtKB">
        <authorList>
            <consortium name="Ensembl"/>
        </authorList>
    </citation>
    <scope>IDENTIFICATION</scope>
</reference>
<dbReference type="GO" id="GO:0030425">
    <property type="term" value="C:dendrite"/>
    <property type="evidence" value="ECO:0007669"/>
    <property type="project" value="TreeGrafter"/>
</dbReference>
<dbReference type="Proteomes" id="UP000265080">
    <property type="component" value="Chromosome 24"/>
</dbReference>
<feature type="transmembrane region" description="Helical" evidence="13">
    <location>
        <begin position="55"/>
        <end position="81"/>
    </location>
</feature>
<accession>A0A3P8SKY5</accession>
<dbReference type="FunFam" id="1.20.1070.10:FF:000041">
    <property type="entry name" value="Muscarinic acetylcholine receptor"/>
    <property type="match status" value="1"/>
</dbReference>
<evidence type="ECO:0000256" key="12">
    <source>
        <dbReference type="RuleBase" id="RU000688"/>
    </source>
</evidence>
<dbReference type="PANTHER" id="PTHR24247:SF180">
    <property type="entry name" value="MUSCARINIC ACETYLCHOLINE RECEPTOR M4"/>
    <property type="match status" value="1"/>
</dbReference>
<comment type="function">
    <text evidence="13">The muscarinic acetylcholine receptor mediates various cellular responses, including inhibition of adenylate cyclase, breakdown of phosphoinositides and modulation of potassium channels through the action of G proteins.</text>
</comment>
<feature type="transmembrane region" description="Helical" evidence="13">
    <location>
        <begin position="20"/>
        <end position="43"/>
    </location>
</feature>
<evidence type="ECO:0000256" key="10">
    <source>
        <dbReference type="ARBA" id="ARBA00023224"/>
    </source>
</evidence>
<dbReference type="SMART" id="SM01381">
    <property type="entry name" value="7TM_GPCR_Srsx"/>
    <property type="match status" value="1"/>
</dbReference>
<dbReference type="InterPro" id="IPR000276">
    <property type="entry name" value="GPCR_Rhodpsn"/>
</dbReference>
<evidence type="ECO:0000256" key="5">
    <source>
        <dbReference type="ARBA" id="ARBA00023018"/>
    </source>
</evidence>
<comment type="subcellular location">
    <subcellularLocation>
        <location evidence="13">Cell membrane</location>
        <topology evidence="13">Multi-pass membrane protein</topology>
    </subcellularLocation>
    <subcellularLocation>
        <location evidence="13">Postsynaptic cell membrane</location>
        <topology evidence="13">Multi-pass membrane protein</topology>
    </subcellularLocation>
</comment>
<evidence type="ECO:0000256" key="3">
    <source>
        <dbReference type="ARBA" id="ARBA00022692"/>
    </source>
</evidence>
<dbReference type="GO" id="GO:0004993">
    <property type="term" value="F:G protein-coupled serotonin receptor activity"/>
    <property type="evidence" value="ECO:0007669"/>
    <property type="project" value="TreeGrafter"/>
</dbReference>
<organism evidence="16 17">
    <name type="scientific">Amphiprion percula</name>
    <name type="common">Orange clownfish</name>
    <name type="synonym">Lutjanus percula</name>
    <dbReference type="NCBI Taxonomy" id="161767"/>
    <lineage>
        <taxon>Eukaryota</taxon>
        <taxon>Metazoa</taxon>
        <taxon>Chordata</taxon>
        <taxon>Craniata</taxon>
        <taxon>Vertebrata</taxon>
        <taxon>Euteleostomi</taxon>
        <taxon>Actinopterygii</taxon>
        <taxon>Neopterygii</taxon>
        <taxon>Teleostei</taxon>
        <taxon>Neoteleostei</taxon>
        <taxon>Acanthomorphata</taxon>
        <taxon>Ovalentaria</taxon>
        <taxon>Pomacentridae</taxon>
        <taxon>Amphiprion</taxon>
    </lineage>
</organism>
<dbReference type="AlphaFoldDB" id="A0A3P8SKY5"/>
<dbReference type="SUPFAM" id="SSF81321">
    <property type="entry name" value="Family A G protein-coupled receptor-like"/>
    <property type="match status" value="1"/>
</dbReference>
<dbReference type="GO" id="GO:0016907">
    <property type="term" value="F:G protein-coupled acetylcholine receptor activity"/>
    <property type="evidence" value="ECO:0007669"/>
    <property type="project" value="UniProtKB-UniRule"/>
</dbReference>
<feature type="transmembrane region" description="Helical" evidence="13">
    <location>
        <begin position="180"/>
        <end position="204"/>
    </location>
</feature>
<keyword evidence="8" id="KW-1015">Disulfide bond</keyword>
<keyword evidence="6 12" id="KW-0297">G-protein coupled receptor</keyword>
<evidence type="ECO:0000256" key="6">
    <source>
        <dbReference type="ARBA" id="ARBA00023040"/>
    </source>
</evidence>
<sequence>TPPFSPVQGSCLSSSLEMFFIALVTGSLSFVTVTGNILVMLSIKVNRHLQTVNNYFLFSLACADLIIGVFSMNLYTVYIIVGYWPLGPVVCDLWLALDYVVSNASVMNLLIISFDRYFCVTKPLTYPTRRTTKMAGLMIAAAWILSFILWAPAILFWQFIVGQRTVPPGECYIQFLSNPAVTFGTAIAAFYLPVIIMTILYIHISLASRSRVSKHKPEKKEKKGINPRSTPKLSLDSTTTALEAVKNGRVEEPKAAQPQPLAQPSPGPTQAATNSNPVAMTAASAAMAKMNAGSRWSKIKIVTKQAGDECITAIEIVPPVEGAERHSIPISRPRTVARKFASIARSQVKRKRQMAAREKKVTKTIFAILLAFIITWTPYNVMVLISTFCQSCVPDTVWAIGYWLCYVNSTINPACYALCNATFKKTFKNLLLCQYKNIGTR</sequence>
<dbReference type="InterPro" id="IPR000995">
    <property type="entry name" value="Musac_Ach_rcpt"/>
</dbReference>
<keyword evidence="2" id="KW-0597">Phosphoprotein</keyword>
<dbReference type="PANTHER" id="PTHR24247">
    <property type="entry name" value="5-HYDROXYTRYPTAMINE RECEPTOR"/>
    <property type="match status" value="1"/>
</dbReference>
<evidence type="ECO:0000256" key="9">
    <source>
        <dbReference type="ARBA" id="ARBA00023170"/>
    </source>
</evidence>
<dbReference type="Ensembl" id="ENSAPET00000013038.1">
    <property type="protein sequence ID" value="ENSAPEP00000012699.1"/>
    <property type="gene ID" value="ENSAPEG00000008958.1"/>
</dbReference>
<feature type="compositionally biased region" description="Polar residues" evidence="14">
    <location>
        <begin position="227"/>
        <end position="238"/>
    </location>
</feature>
<dbReference type="InterPro" id="IPR017452">
    <property type="entry name" value="GPCR_Rhodpsn_7TM"/>
</dbReference>
<dbReference type="FunFam" id="1.20.1070.10:FF:000038">
    <property type="entry name" value="Muscarinic acetylcholine receptor"/>
    <property type="match status" value="1"/>
</dbReference>
<feature type="region of interest" description="Disordered" evidence="14">
    <location>
        <begin position="213"/>
        <end position="238"/>
    </location>
</feature>
<evidence type="ECO:0000256" key="11">
    <source>
        <dbReference type="ARBA" id="ARBA00023257"/>
    </source>
</evidence>
<dbReference type="PRINTS" id="PR00237">
    <property type="entry name" value="GPCRRHODOPSN"/>
</dbReference>
<dbReference type="Gene3D" id="1.20.1070.10">
    <property type="entry name" value="Rhodopsin 7-helix transmembrane proteins"/>
    <property type="match status" value="2"/>
</dbReference>
<feature type="domain" description="G-protein coupled receptors family 1 profile" evidence="15">
    <location>
        <begin position="35"/>
        <end position="416"/>
    </location>
</feature>
<reference evidence="16" key="3">
    <citation type="submission" date="2025-09" db="UniProtKB">
        <authorList>
            <consortium name="Ensembl"/>
        </authorList>
    </citation>
    <scope>IDENTIFICATION</scope>
</reference>
<dbReference type="PRINTS" id="PR00243">
    <property type="entry name" value="MUSCARINICR"/>
</dbReference>
<dbReference type="Pfam" id="PF00001">
    <property type="entry name" value="7tm_1"/>
    <property type="match status" value="1"/>
</dbReference>
<evidence type="ECO:0000259" key="15">
    <source>
        <dbReference type="PROSITE" id="PS50262"/>
    </source>
</evidence>
<keyword evidence="3 12" id="KW-0812">Transmembrane</keyword>
<keyword evidence="10 12" id="KW-0807">Transducer</keyword>
<evidence type="ECO:0000313" key="16">
    <source>
        <dbReference type="Ensembl" id="ENSAPEP00000012699.1"/>
    </source>
</evidence>
<keyword evidence="9 12" id="KW-0675">Receptor</keyword>
<evidence type="ECO:0000256" key="4">
    <source>
        <dbReference type="ARBA" id="ARBA00022989"/>
    </source>
</evidence>
<evidence type="ECO:0000256" key="2">
    <source>
        <dbReference type="ARBA" id="ARBA00022553"/>
    </source>
</evidence>
<proteinExistence type="inferred from homology"/>
<dbReference type="OMA" id="INTFCNY"/>
<evidence type="ECO:0000256" key="1">
    <source>
        <dbReference type="ARBA" id="ARBA00022475"/>
    </source>
</evidence>
<evidence type="ECO:0000256" key="8">
    <source>
        <dbReference type="ARBA" id="ARBA00023157"/>
    </source>
</evidence>
<feature type="transmembrane region" description="Helical" evidence="13">
    <location>
        <begin position="361"/>
        <end position="379"/>
    </location>
</feature>
<keyword evidence="5 13" id="KW-0770">Synapse</keyword>
<evidence type="ECO:0000256" key="14">
    <source>
        <dbReference type="SAM" id="MobiDB-lite"/>
    </source>
</evidence>
<comment type="caution">
    <text evidence="13">Lacks conserved residue(s) required for the propagation of feature annotation.</text>
</comment>
<dbReference type="GO" id="GO:0007187">
    <property type="term" value="P:G protein-coupled receptor signaling pathway, coupled to cyclic nucleotide second messenger"/>
    <property type="evidence" value="ECO:0007669"/>
    <property type="project" value="TreeGrafter"/>
</dbReference>
<dbReference type="GO" id="GO:0007197">
    <property type="term" value="P:adenylate cyclase-inhibiting G protein-coupled acetylcholine receptor signaling pathway"/>
    <property type="evidence" value="ECO:0007669"/>
    <property type="project" value="TreeGrafter"/>
</dbReference>
<dbReference type="GeneTree" id="ENSGT00940000160394"/>
<keyword evidence="17" id="KW-1185">Reference proteome</keyword>
<feature type="transmembrane region" description="Helical" evidence="13">
    <location>
        <begin position="135"/>
        <end position="160"/>
    </location>
</feature>
<comment type="similarity">
    <text evidence="13">Belongs to the G-protein coupled receptor 1 family. Muscarinic acetylcholine receptor subfamily.</text>
</comment>
<keyword evidence="7 13" id="KW-0472">Membrane</keyword>
<keyword evidence="4 13" id="KW-1133">Transmembrane helix</keyword>
<feature type="region of interest" description="Disordered" evidence="14">
    <location>
        <begin position="250"/>
        <end position="275"/>
    </location>
</feature>
<evidence type="ECO:0000256" key="7">
    <source>
        <dbReference type="ARBA" id="ARBA00023136"/>
    </source>
</evidence>
<protein>
    <recommendedName>
        <fullName evidence="13">Muscarinic acetylcholine receptor</fullName>
    </recommendedName>
</protein>
<feature type="transmembrane region" description="Helical" evidence="13">
    <location>
        <begin position="93"/>
        <end position="114"/>
    </location>
</feature>
<reference evidence="16 17" key="1">
    <citation type="submission" date="2018-03" db="EMBL/GenBank/DDBJ databases">
        <title>Finding Nemo's genes: A chromosome-scale reference assembly of the genome of the orange clownfish Amphiprion percula.</title>
        <authorList>
            <person name="Lehmann R."/>
        </authorList>
    </citation>
    <scope>NUCLEOTIDE SEQUENCE</scope>
</reference>
<evidence type="ECO:0000313" key="17">
    <source>
        <dbReference type="Proteomes" id="UP000265080"/>
    </source>
</evidence>
<keyword evidence="11 13" id="KW-0628">Postsynaptic cell membrane</keyword>
<name>A0A3P8SKY5_AMPPE</name>
<evidence type="ECO:0000256" key="13">
    <source>
        <dbReference type="RuleBase" id="RU361191"/>
    </source>
</evidence>
<keyword evidence="1 13" id="KW-1003">Cell membrane</keyword>
<dbReference type="PROSITE" id="PS00237">
    <property type="entry name" value="G_PROTEIN_RECEP_F1_1"/>
    <property type="match status" value="1"/>
</dbReference>
<dbReference type="PROSITE" id="PS50262">
    <property type="entry name" value="G_PROTEIN_RECEP_F1_2"/>
    <property type="match status" value="1"/>
</dbReference>